<organism evidence="1 2">
    <name type="scientific">Steinernema hermaphroditum</name>
    <dbReference type="NCBI Taxonomy" id="289476"/>
    <lineage>
        <taxon>Eukaryota</taxon>
        <taxon>Metazoa</taxon>
        <taxon>Ecdysozoa</taxon>
        <taxon>Nematoda</taxon>
        <taxon>Chromadorea</taxon>
        <taxon>Rhabditida</taxon>
        <taxon>Tylenchina</taxon>
        <taxon>Panagrolaimomorpha</taxon>
        <taxon>Strongyloidoidea</taxon>
        <taxon>Steinernematidae</taxon>
        <taxon>Steinernema</taxon>
    </lineage>
</organism>
<evidence type="ECO:0000313" key="1">
    <source>
        <dbReference type="EMBL" id="KAK0408906.1"/>
    </source>
</evidence>
<comment type="caution">
    <text evidence="1">The sequence shown here is derived from an EMBL/GenBank/DDBJ whole genome shotgun (WGS) entry which is preliminary data.</text>
</comment>
<keyword evidence="2" id="KW-1185">Reference proteome</keyword>
<reference evidence="1" key="1">
    <citation type="submission" date="2023-06" db="EMBL/GenBank/DDBJ databases">
        <title>Genomic analysis of the entomopathogenic nematode Steinernema hermaphroditum.</title>
        <authorList>
            <person name="Schwarz E.M."/>
            <person name="Heppert J.K."/>
            <person name="Baniya A."/>
            <person name="Schwartz H.T."/>
            <person name="Tan C.-H."/>
            <person name="Antoshechkin I."/>
            <person name="Sternberg P.W."/>
            <person name="Goodrich-Blair H."/>
            <person name="Dillman A.R."/>
        </authorList>
    </citation>
    <scope>NUCLEOTIDE SEQUENCE</scope>
    <source>
        <strain evidence="1">PS9179</strain>
        <tissue evidence="1">Whole animal</tissue>
    </source>
</reference>
<dbReference type="AlphaFoldDB" id="A0AA39HN14"/>
<name>A0AA39HN14_9BILA</name>
<accession>A0AA39HN14</accession>
<protein>
    <submittedName>
        <fullName evidence="1">Uncharacterized protein</fullName>
    </submittedName>
</protein>
<dbReference type="EMBL" id="JAUCMV010000003">
    <property type="protein sequence ID" value="KAK0408906.1"/>
    <property type="molecule type" value="Genomic_DNA"/>
</dbReference>
<proteinExistence type="predicted"/>
<sequence>MNQGHTPFRDDDVEGERHERAKFFQAEYERMTGKIHHPLMSKITMAADMDQVFKKGKDFLDTFWKRW</sequence>
<evidence type="ECO:0000313" key="2">
    <source>
        <dbReference type="Proteomes" id="UP001175271"/>
    </source>
</evidence>
<gene>
    <name evidence="1" type="ORF">QR680_004230</name>
</gene>
<dbReference type="Proteomes" id="UP001175271">
    <property type="component" value="Unassembled WGS sequence"/>
</dbReference>